<dbReference type="PANTHER" id="PTHR23336">
    <property type="entry name" value="ZINC FINGER CW-TYPE COILED-COIL DOMAIN PROTEIN 3"/>
    <property type="match status" value="1"/>
</dbReference>
<dbReference type="Ensembl" id="ENSGMOT00000002175.2">
    <property type="protein sequence ID" value="ENSGMOP00000002108.2"/>
    <property type="gene ID" value="ENSGMOG00000001981.2"/>
</dbReference>
<evidence type="ECO:0000313" key="2">
    <source>
        <dbReference type="Proteomes" id="UP000694546"/>
    </source>
</evidence>
<organism evidence="1 2">
    <name type="scientific">Gadus morhua</name>
    <name type="common">Atlantic cod</name>
    <dbReference type="NCBI Taxonomy" id="8049"/>
    <lineage>
        <taxon>Eukaryota</taxon>
        <taxon>Metazoa</taxon>
        <taxon>Chordata</taxon>
        <taxon>Craniata</taxon>
        <taxon>Vertebrata</taxon>
        <taxon>Euteleostomi</taxon>
        <taxon>Actinopterygii</taxon>
        <taxon>Neopterygii</taxon>
        <taxon>Teleostei</taxon>
        <taxon>Neoteleostei</taxon>
        <taxon>Acanthomorphata</taxon>
        <taxon>Zeiogadaria</taxon>
        <taxon>Gadariae</taxon>
        <taxon>Gadiformes</taxon>
        <taxon>Gadoidei</taxon>
        <taxon>Gadidae</taxon>
        <taxon>Gadus</taxon>
    </lineage>
</organism>
<keyword evidence="2" id="KW-1185">Reference proteome</keyword>
<dbReference type="InterPro" id="IPR036890">
    <property type="entry name" value="HATPase_C_sf"/>
</dbReference>
<reference evidence="1" key="1">
    <citation type="submission" date="2025-08" db="UniProtKB">
        <authorList>
            <consortium name="Ensembl"/>
        </authorList>
    </citation>
    <scope>IDENTIFICATION</scope>
</reference>
<proteinExistence type="predicted"/>
<dbReference type="InterPro" id="IPR045261">
    <property type="entry name" value="MORC_ATPase"/>
</dbReference>
<dbReference type="Proteomes" id="UP000694546">
    <property type="component" value="Chromosome 20"/>
</dbReference>
<evidence type="ECO:0000313" key="1">
    <source>
        <dbReference type="Ensembl" id="ENSGMOP00000002108.2"/>
    </source>
</evidence>
<dbReference type="SUPFAM" id="SSF55874">
    <property type="entry name" value="ATPase domain of HSP90 chaperone/DNA topoisomerase II/histidine kinase"/>
    <property type="match status" value="1"/>
</dbReference>
<accession>A0A8C5F407</accession>
<dbReference type="GeneTree" id="ENSGT00940000166160"/>
<dbReference type="AlphaFoldDB" id="A0A8C5F407"/>
<dbReference type="GO" id="GO:0016887">
    <property type="term" value="F:ATP hydrolysis activity"/>
    <property type="evidence" value="ECO:0007669"/>
    <property type="project" value="InterPro"/>
</dbReference>
<dbReference type="Pfam" id="PF13589">
    <property type="entry name" value="HATPase_c_3"/>
    <property type="match status" value="1"/>
</dbReference>
<dbReference type="Gene3D" id="3.30.565.10">
    <property type="entry name" value="Histidine kinase-like ATPase, C-terminal domain"/>
    <property type="match status" value="1"/>
</dbReference>
<dbReference type="PANTHER" id="PTHR23336:SF17">
    <property type="entry name" value="MORC FAMILY CW-TYPE ZINC FINGER PROTEIN 3"/>
    <property type="match status" value="1"/>
</dbReference>
<reference evidence="1" key="2">
    <citation type="submission" date="2025-09" db="UniProtKB">
        <authorList>
            <consortium name="Ensembl"/>
        </authorList>
    </citation>
    <scope>IDENTIFICATION</scope>
</reference>
<sequence length="204" mass="22615">GTMCRCGEGRLSQKYLHTNSTSHTGPFSAIAELIDNAYDTDVNAKQIWIDKTKIKGMECLTFMDNGNGLNYKSMHRMLSFGYSDKKVVKGKQPIGIYGNGFKSGSMHLGQDAIVLSKSENDLCVGMLSQTYLERTGASEINVPIINKAKEASLRDILEHSPFNTEEELLTELRAIESSGSSTGTRIIIWNLRRSGFIPMVTRLI</sequence>
<protein>
    <submittedName>
        <fullName evidence="1">Uncharacterized protein</fullName>
    </submittedName>
</protein>
<name>A0A8C5F407_GADMO</name>
<dbReference type="GO" id="GO:0016605">
    <property type="term" value="C:PML body"/>
    <property type="evidence" value="ECO:0007669"/>
    <property type="project" value="TreeGrafter"/>
</dbReference>